<dbReference type="Pfam" id="PF02518">
    <property type="entry name" value="HATPase_c"/>
    <property type="match status" value="1"/>
</dbReference>
<feature type="domain" description="HAMP" evidence="13">
    <location>
        <begin position="176"/>
        <end position="229"/>
    </location>
</feature>
<keyword evidence="6 11" id="KW-0812">Transmembrane</keyword>
<dbReference type="SUPFAM" id="SSF47384">
    <property type="entry name" value="Homodimeric domain of signal transducing histidine kinase"/>
    <property type="match status" value="1"/>
</dbReference>
<keyword evidence="5" id="KW-0808">Transferase</keyword>
<dbReference type="Gene3D" id="1.10.287.130">
    <property type="match status" value="1"/>
</dbReference>
<dbReference type="GO" id="GO:0000155">
    <property type="term" value="F:phosphorelay sensor kinase activity"/>
    <property type="evidence" value="ECO:0007669"/>
    <property type="project" value="InterPro"/>
</dbReference>
<dbReference type="InterPro" id="IPR003661">
    <property type="entry name" value="HisK_dim/P_dom"/>
</dbReference>
<dbReference type="EC" id="2.7.13.3" evidence="3"/>
<dbReference type="InterPro" id="IPR005467">
    <property type="entry name" value="His_kinase_dom"/>
</dbReference>
<dbReference type="Pfam" id="PF00672">
    <property type="entry name" value="HAMP"/>
    <property type="match status" value="1"/>
</dbReference>
<comment type="caution">
    <text evidence="14">The sequence shown here is derived from an EMBL/GenBank/DDBJ whole genome shotgun (WGS) entry which is preliminary data.</text>
</comment>
<gene>
    <name evidence="14" type="ORF">E1263_40820</name>
</gene>
<evidence type="ECO:0000256" key="2">
    <source>
        <dbReference type="ARBA" id="ARBA00004236"/>
    </source>
</evidence>
<dbReference type="AlphaFoldDB" id="A0A4R4YJA4"/>
<keyword evidence="9" id="KW-0902">Two-component regulatory system</keyword>
<dbReference type="Gene3D" id="6.10.340.10">
    <property type="match status" value="1"/>
</dbReference>
<dbReference type="InterPro" id="IPR003594">
    <property type="entry name" value="HATPase_dom"/>
</dbReference>
<proteinExistence type="predicted"/>
<evidence type="ECO:0000256" key="5">
    <source>
        <dbReference type="ARBA" id="ARBA00022679"/>
    </source>
</evidence>
<dbReference type="SMART" id="SM00304">
    <property type="entry name" value="HAMP"/>
    <property type="match status" value="1"/>
</dbReference>
<evidence type="ECO:0000256" key="8">
    <source>
        <dbReference type="ARBA" id="ARBA00022989"/>
    </source>
</evidence>
<dbReference type="PANTHER" id="PTHR45436">
    <property type="entry name" value="SENSOR HISTIDINE KINASE YKOH"/>
    <property type="match status" value="1"/>
</dbReference>
<evidence type="ECO:0000313" key="15">
    <source>
        <dbReference type="Proteomes" id="UP000295124"/>
    </source>
</evidence>
<keyword evidence="4" id="KW-0597">Phosphoprotein</keyword>
<protein>
    <recommendedName>
        <fullName evidence="3">histidine kinase</fullName>
        <ecNumber evidence="3">2.7.13.3</ecNumber>
    </recommendedName>
</protein>
<sequence length="478" mass="50585">MAKRPWLRSLRSRLLAGVLAVTAIGLAAAAIVGVTGLQSFLDQRIDQQVKIAMADSKRTLGPDGQLMSIPAEAGSCSVAVIDAAGNQLSHAGAVQTMPTPPVTDLARYAAGGAPVTVTAGQDYRIQVATLPGGRFLLVSEATAWSDAVVYRLVLIELAVTLIALALAVALAVGVSRFVLKPLDTMSATATRIADGELSHRVELAGAPTEVAVLGQSMNQMLGRIEDSFTQRQLAEDRLRRFVADAGHELRTPLTAIMGYAQLVRKGALNEPEQLDDAMRRVEDETHRMTSLVDELLLLARLDQGRPLDRVELELAELVTVAVQNARAADPHRSLTLIIEPGAHPVVGDEHRLSQVLGNLLANIRAHTPAGTTAEVRVSRAGSDELVDVIDQGPGIPPEQADKVFERFYRADTARHRVAGTGEGSGLGLSIVAAIVAAHQGSAAVVPHRGGAWLRVVLPAAPVAEFSADSEVTPMSFRG</sequence>
<dbReference type="FunFam" id="1.10.287.130:FF:000001">
    <property type="entry name" value="Two-component sensor histidine kinase"/>
    <property type="match status" value="1"/>
</dbReference>
<name>A0A4R4YJA4_9ACTN</name>
<dbReference type="SMART" id="SM00387">
    <property type="entry name" value="HATPase_c"/>
    <property type="match status" value="1"/>
</dbReference>
<comment type="subcellular location">
    <subcellularLocation>
        <location evidence="2">Cell membrane</location>
    </subcellularLocation>
</comment>
<dbReference type="InterPro" id="IPR050428">
    <property type="entry name" value="TCS_sensor_his_kinase"/>
</dbReference>
<dbReference type="OrthoDB" id="9786919at2"/>
<evidence type="ECO:0000256" key="11">
    <source>
        <dbReference type="SAM" id="Phobius"/>
    </source>
</evidence>
<evidence type="ECO:0000256" key="3">
    <source>
        <dbReference type="ARBA" id="ARBA00012438"/>
    </source>
</evidence>
<dbReference type="InterPro" id="IPR003660">
    <property type="entry name" value="HAMP_dom"/>
</dbReference>
<dbReference type="RefSeq" id="WP_132177576.1">
    <property type="nucleotide sequence ID" value="NZ_SMKX01000239.1"/>
</dbReference>
<evidence type="ECO:0000313" key="14">
    <source>
        <dbReference type="EMBL" id="TDD44390.1"/>
    </source>
</evidence>
<dbReference type="SMART" id="SM00388">
    <property type="entry name" value="HisKA"/>
    <property type="match status" value="1"/>
</dbReference>
<feature type="transmembrane region" description="Helical" evidence="11">
    <location>
        <begin position="148"/>
        <end position="172"/>
    </location>
</feature>
<dbReference type="PANTHER" id="PTHR45436:SF5">
    <property type="entry name" value="SENSOR HISTIDINE KINASE TRCS"/>
    <property type="match status" value="1"/>
</dbReference>
<dbReference type="InterPro" id="IPR036097">
    <property type="entry name" value="HisK_dim/P_sf"/>
</dbReference>
<reference evidence="14 15" key="1">
    <citation type="submission" date="2019-03" db="EMBL/GenBank/DDBJ databases">
        <title>Draft genome sequences of novel Actinobacteria.</title>
        <authorList>
            <person name="Sahin N."/>
            <person name="Ay H."/>
            <person name="Saygin H."/>
        </authorList>
    </citation>
    <scope>NUCLEOTIDE SEQUENCE [LARGE SCALE GENOMIC DNA]</scope>
    <source>
        <strain evidence="14 15">JCM 13523</strain>
    </source>
</reference>
<evidence type="ECO:0000256" key="1">
    <source>
        <dbReference type="ARBA" id="ARBA00000085"/>
    </source>
</evidence>
<evidence type="ECO:0000256" key="4">
    <source>
        <dbReference type="ARBA" id="ARBA00022553"/>
    </source>
</evidence>
<evidence type="ECO:0000259" key="12">
    <source>
        <dbReference type="PROSITE" id="PS50109"/>
    </source>
</evidence>
<dbReference type="InterPro" id="IPR004358">
    <property type="entry name" value="Sig_transdc_His_kin-like_C"/>
</dbReference>
<dbReference type="CDD" id="cd06225">
    <property type="entry name" value="HAMP"/>
    <property type="match status" value="1"/>
</dbReference>
<evidence type="ECO:0000259" key="13">
    <source>
        <dbReference type="PROSITE" id="PS50885"/>
    </source>
</evidence>
<dbReference type="Gene3D" id="3.30.565.10">
    <property type="entry name" value="Histidine kinase-like ATPase, C-terminal domain"/>
    <property type="match status" value="1"/>
</dbReference>
<keyword evidence="8 11" id="KW-1133">Transmembrane helix</keyword>
<dbReference type="PROSITE" id="PS50109">
    <property type="entry name" value="HIS_KIN"/>
    <property type="match status" value="1"/>
</dbReference>
<evidence type="ECO:0000256" key="6">
    <source>
        <dbReference type="ARBA" id="ARBA00022692"/>
    </source>
</evidence>
<accession>A0A4R4YJA4</accession>
<keyword evidence="7" id="KW-0418">Kinase</keyword>
<dbReference type="CDD" id="cd00082">
    <property type="entry name" value="HisKA"/>
    <property type="match status" value="1"/>
</dbReference>
<evidence type="ECO:0000256" key="7">
    <source>
        <dbReference type="ARBA" id="ARBA00022777"/>
    </source>
</evidence>
<organism evidence="14 15">
    <name type="scientific">Kribbella antibiotica</name>
    <dbReference type="NCBI Taxonomy" id="190195"/>
    <lineage>
        <taxon>Bacteria</taxon>
        <taxon>Bacillati</taxon>
        <taxon>Actinomycetota</taxon>
        <taxon>Actinomycetes</taxon>
        <taxon>Propionibacteriales</taxon>
        <taxon>Kribbellaceae</taxon>
        <taxon>Kribbella</taxon>
    </lineage>
</organism>
<dbReference type="Proteomes" id="UP000295124">
    <property type="component" value="Unassembled WGS sequence"/>
</dbReference>
<dbReference type="GO" id="GO:0005886">
    <property type="term" value="C:plasma membrane"/>
    <property type="evidence" value="ECO:0007669"/>
    <property type="project" value="UniProtKB-SubCell"/>
</dbReference>
<feature type="domain" description="Histidine kinase" evidence="12">
    <location>
        <begin position="244"/>
        <end position="461"/>
    </location>
</feature>
<keyword evidence="10 11" id="KW-0472">Membrane</keyword>
<comment type="catalytic activity">
    <reaction evidence="1">
        <text>ATP + protein L-histidine = ADP + protein N-phospho-L-histidine.</text>
        <dbReference type="EC" id="2.7.13.3"/>
    </reaction>
</comment>
<evidence type="ECO:0000256" key="10">
    <source>
        <dbReference type="ARBA" id="ARBA00023136"/>
    </source>
</evidence>
<dbReference type="PROSITE" id="PS50885">
    <property type="entry name" value="HAMP"/>
    <property type="match status" value="1"/>
</dbReference>
<dbReference type="InterPro" id="IPR036890">
    <property type="entry name" value="HATPase_C_sf"/>
</dbReference>
<evidence type="ECO:0000256" key="9">
    <source>
        <dbReference type="ARBA" id="ARBA00023012"/>
    </source>
</evidence>
<keyword evidence="15" id="KW-1185">Reference proteome</keyword>
<dbReference type="Pfam" id="PF00512">
    <property type="entry name" value="HisKA"/>
    <property type="match status" value="1"/>
</dbReference>
<dbReference type="CDD" id="cd00075">
    <property type="entry name" value="HATPase"/>
    <property type="match status" value="1"/>
</dbReference>
<dbReference type="PRINTS" id="PR00344">
    <property type="entry name" value="BCTRLSENSOR"/>
</dbReference>
<dbReference type="SUPFAM" id="SSF55874">
    <property type="entry name" value="ATPase domain of HSP90 chaperone/DNA topoisomerase II/histidine kinase"/>
    <property type="match status" value="1"/>
</dbReference>
<dbReference type="SUPFAM" id="SSF158472">
    <property type="entry name" value="HAMP domain-like"/>
    <property type="match status" value="1"/>
</dbReference>
<dbReference type="EMBL" id="SMKX01000239">
    <property type="protein sequence ID" value="TDD44390.1"/>
    <property type="molecule type" value="Genomic_DNA"/>
</dbReference>